<keyword evidence="2" id="KW-1185">Reference proteome</keyword>
<reference evidence="2" key="1">
    <citation type="journal article" date="2019" name="Int. J. Syst. Evol. Microbiol.">
        <title>The Global Catalogue of Microorganisms (GCM) 10K type strain sequencing project: providing services to taxonomists for standard genome sequencing and annotation.</title>
        <authorList>
            <consortium name="The Broad Institute Genomics Platform"/>
            <consortium name="The Broad Institute Genome Sequencing Center for Infectious Disease"/>
            <person name="Wu L."/>
            <person name="Ma J."/>
        </authorList>
    </citation>
    <scope>NUCLEOTIDE SEQUENCE [LARGE SCALE GENOMIC DNA]</scope>
    <source>
        <strain evidence="2">JCM 31486</strain>
    </source>
</reference>
<evidence type="ECO:0000313" key="2">
    <source>
        <dbReference type="Proteomes" id="UP001597045"/>
    </source>
</evidence>
<sequence>MATDLDSSVSTSQWMLNAFNLTFAALPLTASSLPDRPGHRCARQRQRGETASASWVRLSARVWSSALGRWAVD</sequence>
<name>A0ABW3M4A2_9PSEU</name>
<dbReference type="EMBL" id="JBHTIS010000210">
    <property type="protein sequence ID" value="MFD1045117.1"/>
    <property type="molecule type" value="Genomic_DNA"/>
</dbReference>
<evidence type="ECO:0000313" key="1">
    <source>
        <dbReference type="EMBL" id="MFD1045117.1"/>
    </source>
</evidence>
<gene>
    <name evidence="1" type="ORF">ACFQ1S_05680</name>
</gene>
<dbReference type="Proteomes" id="UP001597045">
    <property type="component" value="Unassembled WGS sequence"/>
</dbReference>
<protein>
    <submittedName>
        <fullName evidence="1">Uncharacterized protein</fullName>
    </submittedName>
</protein>
<proteinExistence type="predicted"/>
<organism evidence="1 2">
    <name type="scientific">Kibdelosporangium lantanae</name>
    <dbReference type="NCBI Taxonomy" id="1497396"/>
    <lineage>
        <taxon>Bacteria</taxon>
        <taxon>Bacillati</taxon>
        <taxon>Actinomycetota</taxon>
        <taxon>Actinomycetes</taxon>
        <taxon>Pseudonocardiales</taxon>
        <taxon>Pseudonocardiaceae</taxon>
        <taxon>Kibdelosporangium</taxon>
    </lineage>
</organism>
<comment type="caution">
    <text evidence="1">The sequence shown here is derived from an EMBL/GenBank/DDBJ whole genome shotgun (WGS) entry which is preliminary data.</text>
</comment>
<accession>A0ABW3M4A2</accession>